<gene>
    <name evidence="4" type="ORF">C8N34_10183</name>
</gene>
<dbReference type="InterPro" id="IPR050445">
    <property type="entry name" value="Bact_polysacc_biosynth/exp"/>
</dbReference>
<proteinExistence type="predicted"/>
<dbReference type="PANTHER" id="PTHR32309">
    <property type="entry name" value="TYROSINE-PROTEIN KINASE"/>
    <property type="match status" value="1"/>
</dbReference>
<dbReference type="PANTHER" id="PTHR32309:SF13">
    <property type="entry name" value="FERRIC ENTEROBACTIN TRANSPORT PROTEIN FEPE"/>
    <property type="match status" value="1"/>
</dbReference>
<keyword evidence="3" id="KW-1133">Transmembrane helix</keyword>
<dbReference type="AlphaFoldDB" id="A0A2T6BAR6"/>
<reference evidence="4 5" key="1">
    <citation type="submission" date="2018-04" db="EMBL/GenBank/DDBJ databases">
        <title>Genomic Encyclopedia of Archaeal and Bacterial Type Strains, Phase II (KMG-II): from individual species to whole genera.</title>
        <authorList>
            <person name="Goeker M."/>
        </authorList>
    </citation>
    <scope>NUCLEOTIDE SEQUENCE [LARGE SCALE GENOMIC DNA]</scope>
    <source>
        <strain evidence="4 5">DSM 21823</strain>
    </source>
</reference>
<dbReference type="GO" id="GO:0004713">
    <property type="term" value="F:protein tyrosine kinase activity"/>
    <property type="evidence" value="ECO:0007669"/>
    <property type="project" value="TreeGrafter"/>
</dbReference>
<feature type="coiled-coil region" evidence="1">
    <location>
        <begin position="365"/>
        <end position="399"/>
    </location>
</feature>
<keyword evidence="3" id="KW-0812">Transmembrane</keyword>
<evidence type="ECO:0000313" key="5">
    <source>
        <dbReference type="Proteomes" id="UP000244224"/>
    </source>
</evidence>
<feature type="coiled-coil region" evidence="1">
    <location>
        <begin position="437"/>
        <end position="464"/>
    </location>
</feature>
<keyword evidence="5" id="KW-1185">Reference proteome</keyword>
<organism evidence="4 5">
    <name type="scientific">Gemmobacter caeni</name>
    <dbReference type="NCBI Taxonomy" id="589035"/>
    <lineage>
        <taxon>Bacteria</taxon>
        <taxon>Pseudomonadati</taxon>
        <taxon>Pseudomonadota</taxon>
        <taxon>Alphaproteobacteria</taxon>
        <taxon>Rhodobacterales</taxon>
        <taxon>Paracoccaceae</taxon>
        <taxon>Gemmobacter</taxon>
    </lineage>
</organism>
<feature type="compositionally biased region" description="Basic residues" evidence="2">
    <location>
        <begin position="1"/>
        <end position="12"/>
    </location>
</feature>
<dbReference type="Proteomes" id="UP000244224">
    <property type="component" value="Unassembled WGS sequence"/>
</dbReference>
<protein>
    <submittedName>
        <fullName evidence="4">Capsular polysaccharide transport system permease protein</fullName>
    </submittedName>
</protein>
<dbReference type="Gene3D" id="1.10.287.1490">
    <property type="match status" value="1"/>
</dbReference>
<keyword evidence="3" id="KW-0472">Membrane</keyword>
<evidence type="ECO:0000256" key="1">
    <source>
        <dbReference type="SAM" id="Coils"/>
    </source>
</evidence>
<feature type="transmembrane region" description="Helical" evidence="3">
    <location>
        <begin position="193"/>
        <end position="217"/>
    </location>
</feature>
<dbReference type="RefSeq" id="WP_054303530.1">
    <property type="nucleotide sequence ID" value="NZ_QBKP01000001.1"/>
</dbReference>
<sequence>MTTKLTAKRFRIRRPDPVQPLPSRAAEKPAPKDGMLFEQPEDGFGDMTFVTPRPQDQGTTRDIGPTDLEAIRREGLTGRQLRLARRLAQKHEMPATSDFDAVRLLRQAGIDPFQRTNLIELVGGTETEAGGDGGGLPPAPGSRALVPEGDGVKLPQTIKPVQVPSTEVRAETNHAAEIMRIQRDLARRRRRRAALLSLRLMFFIGLPTLLTGFYFFFVATPMYATKTEFVIQQSGDSMGAGRAGGLGGLLTGTGFATSQDSITVQGYLQSRDAMLRLDADHGFRAHFESDQIDPIQRLAPDASFESAYKAYTRHIHISYDPSEGIIKMEVVAANPEKSAEFARALVGYAEEQVDQLTHRLREDQMKGARETYENTERDMLAAQQKVVDLQERYKVLSSEVEVSLITTQIGNLDTQLTADRLSLQQMESNANPNKARMEPLKRRIATLESEIANLRAKLTEAGDGQQSLAVVQGELMVAQSDVETRRLLLAQALQAMEAARIEVNRQVRYLSLSVSPIPPDEPTYPRAFEYTMVALFIFAGIYLMISMTVAILREQVSA</sequence>
<keyword evidence="1" id="KW-0175">Coiled coil</keyword>
<evidence type="ECO:0000313" key="4">
    <source>
        <dbReference type="EMBL" id="PTX53171.1"/>
    </source>
</evidence>
<dbReference type="OrthoDB" id="7810642at2"/>
<comment type="caution">
    <text evidence="4">The sequence shown here is derived from an EMBL/GenBank/DDBJ whole genome shotgun (WGS) entry which is preliminary data.</text>
</comment>
<evidence type="ECO:0000256" key="3">
    <source>
        <dbReference type="SAM" id="Phobius"/>
    </source>
</evidence>
<name>A0A2T6BAR6_9RHOB</name>
<evidence type="ECO:0000256" key="2">
    <source>
        <dbReference type="SAM" id="MobiDB-lite"/>
    </source>
</evidence>
<feature type="transmembrane region" description="Helical" evidence="3">
    <location>
        <begin position="530"/>
        <end position="552"/>
    </location>
</feature>
<accession>A0A2T6BAR6</accession>
<dbReference type="EMBL" id="QBKP01000001">
    <property type="protein sequence ID" value="PTX53171.1"/>
    <property type="molecule type" value="Genomic_DNA"/>
</dbReference>
<dbReference type="SUPFAM" id="SSF57997">
    <property type="entry name" value="Tropomyosin"/>
    <property type="match status" value="1"/>
</dbReference>
<feature type="region of interest" description="Disordered" evidence="2">
    <location>
        <begin position="1"/>
        <end position="43"/>
    </location>
</feature>
<dbReference type="GO" id="GO:0005886">
    <property type="term" value="C:plasma membrane"/>
    <property type="evidence" value="ECO:0007669"/>
    <property type="project" value="TreeGrafter"/>
</dbReference>